<reference evidence="2 3" key="1">
    <citation type="submission" date="2018-02" db="EMBL/GenBank/DDBJ databases">
        <title>The genomes of Aspergillus section Nigri reveals drivers in fungal speciation.</title>
        <authorList>
            <consortium name="DOE Joint Genome Institute"/>
            <person name="Vesth T.C."/>
            <person name="Nybo J."/>
            <person name="Theobald S."/>
            <person name="Brandl J."/>
            <person name="Frisvad J.C."/>
            <person name="Nielsen K.F."/>
            <person name="Lyhne E.K."/>
            <person name="Kogle M.E."/>
            <person name="Kuo A."/>
            <person name="Riley R."/>
            <person name="Clum A."/>
            <person name="Nolan M."/>
            <person name="Lipzen A."/>
            <person name="Salamov A."/>
            <person name="Henrissat B."/>
            <person name="Wiebenga A."/>
            <person name="De vries R.P."/>
            <person name="Grigoriev I.V."/>
            <person name="Mortensen U.H."/>
            <person name="Andersen M.R."/>
            <person name="Baker S.E."/>
        </authorList>
    </citation>
    <scope>NUCLEOTIDE SEQUENCE [LARGE SCALE GENOMIC DNA]</scope>
    <source>
        <strain evidence="2 3">CBS 121593</strain>
    </source>
</reference>
<evidence type="ECO:0000313" key="2">
    <source>
        <dbReference type="EMBL" id="RAK97390.1"/>
    </source>
</evidence>
<feature type="region of interest" description="Disordered" evidence="1">
    <location>
        <begin position="61"/>
        <end position="82"/>
    </location>
</feature>
<gene>
    <name evidence="2" type="ORF">BO80DRAFT_191955</name>
</gene>
<dbReference type="RefSeq" id="XP_025571718.1">
    <property type="nucleotide sequence ID" value="XM_025714118.1"/>
</dbReference>
<dbReference type="GeneID" id="37218983"/>
<dbReference type="VEuPathDB" id="FungiDB:BO80DRAFT_191955"/>
<dbReference type="AlphaFoldDB" id="A0A395GPF2"/>
<keyword evidence="3" id="KW-1185">Reference proteome</keyword>
<accession>A0A395GPF2</accession>
<evidence type="ECO:0000313" key="3">
    <source>
        <dbReference type="Proteomes" id="UP000249402"/>
    </source>
</evidence>
<organism evidence="2 3">
    <name type="scientific">Aspergillus ibericus CBS 121593</name>
    <dbReference type="NCBI Taxonomy" id="1448316"/>
    <lineage>
        <taxon>Eukaryota</taxon>
        <taxon>Fungi</taxon>
        <taxon>Dikarya</taxon>
        <taxon>Ascomycota</taxon>
        <taxon>Pezizomycotina</taxon>
        <taxon>Eurotiomycetes</taxon>
        <taxon>Eurotiomycetidae</taxon>
        <taxon>Eurotiales</taxon>
        <taxon>Aspergillaceae</taxon>
        <taxon>Aspergillus</taxon>
        <taxon>Aspergillus subgen. Circumdati</taxon>
    </lineage>
</organism>
<proteinExistence type="predicted"/>
<dbReference type="EMBL" id="KZ824463">
    <property type="protein sequence ID" value="RAK97390.1"/>
    <property type="molecule type" value="Genomic_DNA"/>
</dbReference>
<protein>
    <submittedName>
        <fullName evidence="2">Uncharacterized protein</fullName>
    </submittedName>
</protein>
<sequence>MKTTKPKKTTLTPECRRPFRRILNLDQNNRNLKIAPYAILYSPFRIAHGRVACRSVYKSTHPDVEKRNSHGQVEKHQKMGEKVVEVVVIEEEEDEEEEEEEEEA</sequence>
<name>A0A395GPF2_9EURO</name>
<dbReference type="Proteomes" id="UP000249402">
    <property type="component" value="Unassembled WGS sequence"/>
</dbReference>
<evidence type="ECO:0000256" key="1">
    <source>
        <dbReference type="SAM" id="MobiDB-lite"/>
    </source>
</evidence>